<feature type="transmembrane region" description="Helical" evidence="9">
    <location>
        <begin position="277"/>
        <end position="294"/>
    </location>
</feature>
<feature type="transmembrane region" description="Helical" evidence="9">
    <location>
        <begin position="85"/>
        <end position="103"/>
    </location>
</feature>
<evidence type="ECO:0000256" key="6">
    <source>
        <dbReference type="ARBA" id="ARBA00023180"/>
    </source>
</evidence>
<evidence type="ECO:0000313" key="10">
    <source>
        <dbReference type="EMBL" id="PVD34832.1"/>
    </source>
</evidence>
<accession>A0A2T7PN53</accession>
<feature type="transmembrane region" description="Helical" evidence="9">
    <location>
        <begin position="31"/>
        <end position="50"/>
    </location>
</feature>
<keyword evidence="11" id="KW-1185">Reference proteome</keyword>
<organism evidence="10 11">
    <name type="scientific">Pomacea canaliculata</name>
    <name type="common">Golden apple snail</name>
    <dbReference type="NCBI Taxonomy" id="400727"/>
    <lineage>
        <taxon>Eukaryota</taxon>
        <taxon>Metazoa</taxon>
        <taxon>Spiralia</taxon>
        <taxon>Lophotrochozoa</taxon>
        <taxon>Mollusca</taxon>
        <taxon>Gastropoda</taxon>
        <taxon>Caenogastropoda</taxon>
        <taxon>Architaenioglossa</taxon>
        <taxon>Ampullarioidea</taxon>
        <taxon>Ampullariidae</taxon>
        <taxon>Pomacea</taxon>
    </lineage>
</organism>
<evidence type="ECO:0000256" key="8">
    <source>
        <dbReference type="ARBA" id="ARBA00041910"/>
    </source>
</evidence>
<comment type="similarity">
    <text evidence="2">Belongs to the unc-93 family.</text>
</comment>
<feature type="transmembrane region" description="Helical" evidence="9">
    <location>
        <begin position="240"/>
        <end position="257"/>
    </location>
</feature>
<evidence type="ECO:0000256" key="4">
    <source>
        <dbReference type="ARBA" id="ARBA00022989"/>
    </source>
</evidence>
<evidence type="ECO:0000256" key="3">
    <source>
        <dbReference type="ARBA" id="ARBA00022692"/>
    </source>
</evidence>
<keyword evidence="4 9" id="KW-1133">Transmembrane helix</keyword>
<dbReference type="InterPro" id="IPR036259">
    <property type="entry name" value="MFS_trans_sf"/>
</dbReference>
<evidence type="ECO:0000256" key="9">
    <source>
        <dbReference type="SAM" id="Phobius"/>
    </source>
</evidence>
<sequence>MLIFTAFQTCGMVENVVISSATKNSNGTFTGSGYISLGIVYGVFSLSNWGAPSFVAFAGAKMSMFFSSLMYFLFILSFLKPMEWALYLGSALVGLGAAVLWTAQGNFLTINSDSQTVARNSGIFWALLQCSLLFGNIYSYFVFRGQDTITDDSRRLLFIGLSGASFLGSFALLLLRRKPYSLNSVRTLNVSQEISDDSMGSISENISGTNNQGSVSAMQPADTPLMALKKSFHLFRTKEMMILSVVFAYTGLEMTFFSSVYGTCIGQNEHFGQQRKAYLGISGMLIGGVIFGLIGKKTNAFGRDPLVVIGFLTHMAAFLLAFLNLPMNCPYAESFDSTYITSNLYLTLFGSFLLGFGDSSFNTQLYSLIGDMYATESPPAFAVFKFVQSVAACAAFYYGGVIELKWQLLILVAMGTGSLLSFSSIEWKALRAKQAGYQAI</sequence>
<keyword evidence="3 9" id="KW-0812">Transmembrane</keyword>
<dbReference type="Proteomes" id="UP000245119">
    <property type="component" value="Linkage Group LG3"/>
</dbReference>
<dbReference type="GO" id="GO:0016020">
    <property type="term" value="C:membrane"/>
    <property type="evidence" value="ECO:0007669"/>
    <property type="project" value="UniProtKB-SubCell"/>
</dbReference>
<keyword evidence="5 9" id="KW-0472">Membrane</keyword>
<dbReference type="SUPFAM" id="SSF103473">
    <property type="entry name" value="MFS general substrate transporter"/>
    <property type="match status" value="1"/>
</dbReference>
<dbReference type="Gene3D" id="1.20.1250.20">
    <property type="entry name" value="MFS general substrate transporter like domains"/>
    <property type="match status" value="1"/>
</dbReference>
<evidence type="ECO:0000256" key="7">
    <source>
        <dbReference type="ARBA" id="ARBA00040302"/>
    </source>
</evidence>
<dbReference type="EMBL" id="PZQS01000003">
    <property type="protein sequence ID" value="PVD34832.1"/>
    <property type="molecule type" value="Genomic_DNA"/>
</dbReference>
<feature type="transmembrane region" description="Helical" evidence="9">
    <location>
        <begin position="381"/>
        <end position="400"/>
    </location>
</feature>
<name>A0A2T7PN53_POMCA</name>
<proteinExistence type="inferred from homology"/>
<protein>
    <recommendedName>
        <fullName evidence="7">UNC93-like protein MFSD11</fullName>
    </recommendedName>
    <alternativeName>
        <fullName evidence="8">Major facilitator superfamily domain-containing protein 11</fullName>
    </alternativeName>
</protein>
<gene>
    <name evidence="10" type="ORF">C0Q70_06111</name>
</gene>
<dbReference type="STRING" id="400727.A0A2T7PN53"/>
<comment type="subcellular location">
    <subcellularLocation>
        <location evidence="1">Membrane</location>
        <topology evidence="1">Multi-pass membrane protein</topology>
    </subcellularLocation>
</comment>
<feature type="transmembrane region" description="Helical" evidence="9">
    <location>
        <begin position="62"/>
        <end position="79"/>
    </location>
</feature>
<feature type="transmembrane region" description="Helical" evidence="9">
    <location>
        <begin position="306"/>
        <end position="325"/>
    </location>
</feature>
<dbReference type="PANTHER" id="PTHR23294">
    <property type="entry name" value="ET TRANSLATION PRODUCT-RELATED"/>
    <property type="match status" value="1"/>
</dbReference>
<comment type="caution">
    <text evidence="10">The sequence shown here is derived from an EMBL/GenBank/DDBJ whole genome shotgun (WGS) entry which is preliminary data.</text>
</comment>
<feature type="transmembrane region" description="Helical" evidence="9">
    <location>
        <begin position="345"/>
        <end position="369"/>
    </location>
</feature>
<dbReference type="AlphaFoldDB" id="A0A2T7PN53"/>
<feature type="transmembrane region" description="Helical" evidence="9">
    <location>
        <begin position="155"/>
        <end position="175"/>
    </location>
</feature>
<dbReference type="PANTHER" id="PTHR23294:SF0">
    <property type="entry name" value="UNC93-LIKE PROTEIN MFSD11"/>
    <property type="match status" value="1"/>
</dbReference>
<evidence type="ECO:0000313" key="11">
    <source>
        <dbReference type="Proteomes" id="UP000245119"/>
    </source>
</evidence>
<feature type="transmembrane region" description="Helical" evidence="9">
    <location>
        <begin position="123"/>
        <end position="143"/>
    </location>
</feature>
<evidence type="ECO:0000256" key="2">
    <source>
        <dbReference type="ARBA" id="ARBA00009172"/>
    </source>
</evidence>
<reference evidence="10 11" key="1">
    <citation type="submission" date="2018-04" db="EMBL/GenBank/DDBJ databases">
        <title>The genome of golden apple snail Pomacea canaliculata provides insight into stress tolerance and invasive adaptation.</title>
        <authorList>
            <person name="Liu C."/>
            <person name="Liu B."/>
            <person name="Ren Y."/>
            <person name="Zhang Y."/>
            <person name="Wang H."/>
            <person name="Li S."/>
            <person name="Jiang F."/>
            <person name="Yin L."/>
            <person name="Zhang G."/>
            <person name="Qian W."/>
            <person name="Fan W."/>
        </authorList>
    </citation>
    <scope>NUCLEOTIDE SEQUENCE [LARGE SCALE GENOMIC DNA]</scope>
    <source>
        <strain evidence="10">SZHN2017</strain>
        <tissue evidence="10">Muscle</tissue>
    </source>
</reference>
<evidence type="ECO:0000256" key="5">
    <source>
        <dbReference type="ARBA" id="ARBA00023136"/>
    </source>
</evidence>
<dbReference type="OrthoDB" id="196103at2759"/>
<dbReference type="Pfam" id="PF05978">
    <property type="entry name" value="UNC-93"/>
    <property type="match status" value="1"/>
</dbReference>
<dbReference type="InterPro" id="IPR010291">
    <property type="entry name" value="Ion_channel_UNC-93"/>
</dbReference>
<evidence type="ECO:0000256" key="1">
    <source>
        <dbReference type="ARBA" id="ARBA00004141"/>
    </source>
</evidence>
<feature type="transmembrane region" description="Helical" evidence="9">
    <location>
        <begin position="406"/>
        <end position="425"/>
    </location>
</feature>
<keyword evidence="6" id="KW-0325">Glycoprotein</keyword>
<dbReference type="InterPro" id="IPR051617">
    <property type="entry name" value="UNC-93-like_regulator"/>
</dbReference>